<gene>
    <name evidence="3" type="ORF">PPACK8108_LOCUS16801</name>
</gene>
<reference evidence="3" key="1">
    <citation type="submission" date="2022-06" db="EMBL/GenBank/DDBJ databases">
        <authorList>
            <consortium name="SYNGENTA / RWTH Aachen University"/>
        </authorList>
    </citation>
    <scope>NUCLEOTIDE SEQUENCE</scope>
</reference>
<proteinExistence type="predicted"/>
<keyword evidence="2" id="KW-1133">Transmembrane helix</keyword>
<organism evidence="3 4">
    <name type="scientific">Phakopsora pachyrhizi</name>
    <name type="common">Asian soybean rust disease fungus</name>
    <dbReference type="NCBI Taxonomy" id="170000"/>
    <lineage>
        <taxon>Eukaryota</taxon>
        <taxon>Fungi</taxon>
        <taxon>Dikarya</taxon>
        <taxon>Basidiomycota</taxon>
        <taxon>Pucciniomycotina</taxon>
        <taxon>Pucciniomycetes</taxon>
        <taxon>Pucciniales</taxon>
        <taxon>Phakopsoraceae</taxon>
        <taxon>Phakopsora</taxon>
    </lineage>
</organism>
<evidence type="ECO:0000313" key="4">
    <source>
        <dbReference type="Proteomes" id="UP001153365"/>
    </source>
</evidence>
<keyword evidence="1" id="KW-0175">Coiled coil</keyword>
<dbReference type="AlphaFoldDB" id="A0AAV0BAN0"/>
<name>A0AAV0BAN0_PHAPC</name>
<feature type="coiled-coil region" evidence="1">
    <location>
        <begin position="48"/>
        <end position="75"/>
    </location>
</feature>
<dbReference type="Proteomes" id="UP001153365">
    <property type="component" value="Unassembled WGS sequence"/>
</dbReference>
<keyword evidence="2" id="KW-0472">Membrane</keyword>
<evidence type="ECO:0000256" key="1">
    <source>
        <dbReference type="SAM" id="Coils"/>
    </source>
</evidence>
<comment type="caution">
    <text evidence="3">The sequence shown here is derived from an EMBL/GenBank/DDBJ whole genome shotgun (WGS) entry which is preliminary data.</text>
</comment>
<accession>A0AAV0BAN0</accession>
<dbReference type="EMBL" id="CALTRL010004621">
    <property type="protein sequence ID" value="CAH7683337.1"/>
    <property type="molecule type" value="Genomic_DNA"/>
</dbReference>
<evidence type="ECO:0000313" key="3">
    <source>
        <dbReference type="EMBL" id="CAH7683337.1"/>
    </source>
</evidence>
<evidence type="ECO:0000256" key="2">
    <source>
        <dbReference type="SAM" id="Phobius"/>
    </source>
</evidence>
<feature type="transmembrane region" description="Helical" evidence="2">
    <location>
        <begin position="168"/>
        <end position="187"/>
    </location>
</feature>
<protein>
    <submittedName>
        <fullName evidence="3">Uncharacterized protein</fullName>
    </submittedName>
</protein>
<sequence length="196" mass="22472">MHPLMLYSLTCTAAACALALLMDFFIAEFKKVVKLLSLGKLTVSSSLARKSATLLEALMQKIEEHSREHNMAFDRAKKGSVAHTRTRGDELFESSEEPRRKVPAHSFNVSYNFIQIWLANSYTLTKFSSPPLVLRFCIFRVKILRRKNSLRKVVITYKRLFAQTKKGLTLAILWHLCLVGLISFHRLPIRPPQIKL</sequence>
<keyword evidence="4" id="KW-1185">Reference proteome</keyword>
<keyword evidence="2" id="KW-0812">Transmembrane</keyword>
<feature type="transmembrane region" description="Helical" evidence="2">
    <location>
        <begin position="6"/>
        <end position="26"/>
    </location>
</feature>